<dbReference type="GO" id="GO:0071555">
    <property type="term" value="P:cell wall organization"/>
    <property type="evidence" value="ECO:0007669"/>
    <property type="project" value="TreeGrafter"/>
</dbReference>
<evidence type="ECO:0000313" key="2">
    <source>
        <dbReference type="EMBL" id="ADI17956.1"/>
    </source>
</evidence>
<name>E0XU65_9CHLR</name>
<dbReference type="Pfam" id="PF00905">
    <property type="entry name" value="Transpeptidase"/>
    <property type="match status" value="1"/>
</dbReference>
<dbReference type="GO" id="GO:0005886">
    <property type="term" value="C:plasma membrane"/>
    <property type="evidence" value="ECO:0007669"/>
    <property type="project" value="TreeGrafter"/>
</dbReference>
<dbReference type="EMBL" id="GU474878">
    <property type="protein sequence ID" value="ADI17956.1"/>
    <property type="molecule type" value="Genomic_DNA"/>
</dbReference>
<organism evidence="2">
    <name type="scientific">uncultured Chloroflexi bacterium HF0200_09I09</name>
    <dbReference type="NCBI Taxonomy" id="710736"/>
    <lineage>
        <taxon>Bacteria</taxon>
        <taxon>Bacillati</taxon>
        <taxon>Chloroflexota</taxon>
        <taxon>environmental samples</taxon>
    </lineage>
</organism>
<keyword evidence="2" id="KW-0132">Cell division</keyword>
<dbReference type="PANTHER" id="PTHR30627:SF2">
    <property type="entry name" value="PEPTIDOGLYCAN D,D-TRANSPEPTIDASE MRDA"/>
    <property type="match status" value="1"/>
</dbReference>
<dbReference type="InterPro" id="IPR001460">
    <property type="entry name" value="PCN-bd_Tpept"/>
</dbReference>
<dbReference type="GO" id="GO:0051301">
    <property type="term" value="P:cell division"/>
    <property type="evidence" value="ECO:0007669"/>
    <property type="project" value="UniProtKB-KW"/>
</dbReference>
<proteinExistence type="predicted"/>
<dbReference type="InterPro" id="IPR050515">
    <property type="entry name" value="Beta-lactam/transpept"/>
</dbReference>
<dbReference type="AlphaFoldDB" id="E0XU65"/>
<evidence type="ECO:0000259" key="1">
    <source>
        <dbReference type="Pfam" id="PF00905"/>
    </source>
</evidence>
<sequence>IADPAGRELRSLGEESAEPGANLVLSIDLLMQRATAAALAEGIENGIKFALDVETRHDGPLEKTGAAILMDVHSGELLALVSYPSYNVNIFSGQLDEIALSELLTDEARPLIHRAFMEVRAPGSIFKPFVGAAALQEGIATPATRITSTGAITVQSQYDPNVNYTFKDWAAHGSLDFYGGLSRSSDVYYYYLSGGYFHDGEQLFEGLGANRIADYVRSFGLGSLSGLDLPGETSGLVPDTEWKADSIGEPWVLGDTYTFGIGQGYLTVTPIQMAVATAALVNGGVVLKPHVVRGLQDDDTTTRLQREILSEIPIKDEHLEIVREALRIAADPGGTALRGEPAGVQIGGKTGTAEFGRVHPDGEFDTHGWFLGFAPYNDPQVAVVVYLNHGVGATHAAPVARRILEAYFERDGDELSVERLLP</sequence>
<dbReference type="PANTHER" id="PTHR30627">
    <property type="entry name" value="PEPTIDOGLYCAN D,D-TRANSPEPTIDASE"/>
    <property type="match status" value="1"/>
</dbReference>
<dbReference type="SUPFAM" id="SSF56601">
    <property type="entry name" value="beta-lactamase/transpeptidase-like"/>
    <property type="match status" value="1"/>
</dbReference>
<dbReference type="GO" id="GO:0071972">
    <property type="term" value="F:peptidoglycan L,D-transpeptidase activity"/>
    <property type="evidence" value="ECO:0007669"/>
    <property type="project" value="TreeGrafter"/>
</dbReference>
<keyword evidence="2" id="KW-0131">Cell cycle</keyword>
<dbReference type="Gene3D" id="3.40.710.10">
    <property type="entry name" value="DD-peptidase/beta-lactamase superfamily"/>
    <property type="match status" value="1"/>
</dbReference>
<feature type="domain" description="Penicillin-binding protein transpeptidase" evidence="1">
    <location>
        <begin position="65"/>
        <end position="405"/>
    </location>
</feature>
<feature type="non-terminal residue" evidence="2">
    <location>
        <position position="1"/>
    </location>
</feature>
<accession>E0XU65</accession>
<dbReference type="InterPro" id="IPR012338">
    <property type="entry name" value="Beta-lactam/transpept-like"/>
</dbReference>
<reference evidence="2" key="1">
    <citation type="journal article" date="2011" name="Environ. Microbiol.">
        <title>Time-series analyses of Monterey Bay coastal microbial picoplankton using a 'genome proxy' microarray.</title>
        <authorList>
            <person name="Rich V.I."/>
            <person name="Pham V.D."/>
            <person name="Eppley J."/>
            <person name="Shi Y."/>
            <person name="DeLong E.F."/>
        </authorList>
    </citation>
    <scope>NUCLEOTIDE SEQUENCE</scope>
</reference>
<dbReference type="GO" id="GO:0008658">
    <property type="term" value="F:penicillin binding"/>
    <property type="evidence" value="ECO:0007669"/>
    <property type="project" value="InterPro"/>
</dbReference>
<protein>
    <submittedName>
        <fullName evidence="2">Cell division protein ftsi/penicillin-binding protein 2</fullName>
    </submittedName>
</protein>